<keyword evidence="3 9" id="KW-0645">Protease</keyword>
<reference evidence="12" key="1">
    <citation type="journal article" date="2017" name="Appl. Environ. Microbiol.">
        <title>Genomic analysis of Calderihabitans maritimus KKC1, a thermophilic hydrogenogenic carboxydotrophic bacterium isolated from marine sediment.</title>
        <authorList>
            <person name="Omae K."/>
            <person name="Yoneda Y."/>
            <person name="Fukuyama Y."/>
            <person name="Yoshida T."/>
            <person name="Sako Y."/>
        </authorList>
    </citation>
    <scope>NUCLEOTIDE SEQUENCE [LARGE SCALE GENOMIC DNA]</scope>
    <source>
        <strain evidence="12">KKC1</strain>
    </source>
</reference>
<proteinExistence type="inferred from homology"/>
<dbReference type="EC" id="3.4.23.36" evidence="9"/>
<sequence>MRFLSLATLVLLLDQVTKYLVSHKMELGQSIPVLDNIFHITYIHNPGAAFGMLAYRTAFFVAITVVVVVAILIFYRRIKENRYLLKSGLALQLGGAVGNLLDRLRYGYVIDFLDFRVWPVFNLADSAIVLGVALVCWELWRMPDKEK</sequence>
<evidence type="ECO:0000256" key="9">
    <source>
        <dbReference type="HAMAP-Rule" id="MF_00161"/>
    </source>
</evidence>
<dbReference type="OrthoDB" id="9810259at2"/>
<comment type="caution">
    <text evidence="11">The sequence shown here is derived from an EMBL/GenBank/DDBJ whole genome shotgun (WGS) entry which is preliminary data.</text>
</comment>
<comment type="function">
    <text evidence="9">This protein specifically catalyzes the removal of signal peptides from prolipoproteins.</text>
</comment>
<gene>
    <name evidence="9" type="primary">lspA</name>
    <name evidence="11" type="ORF">KKC1_17560</name>
</gene>
<evidence type="ECO:0000313" key="12">
    <source>
        <dbReference type="Proteomes" id="UP000197032"/>
    </source>
</evidence>
<feature type="active site" evidence="9">
    <location>
        <position position="125"/>
    </location>
</feature>
<evidence type="ECO:0000256" key="4">
    <source>
        <dbReference type="ARBA" id="ARBA00022692"/>
    </source>
</evidence>
<keyword evidence="7 9" id="KW-1133">Transmembrane helix</keyword>
<dbReference type="RefSeq" id="WP_088553914.1">
    <property type="nucleotide sequence ID" value="NZ_BDGJ01000087.1"/>
</dbReference>
<feature type="active site" evidence="9">
    <location>
        <position position="111"/>
    </location>
</feature>
<comment type="pathway">
    <text evidence="9">Protein modification; lipoprotein biosynthesis (signal peptide cleavage).</text>
</comment>
<evidence type="ECO:0000256" key="5">
    <source>
        <dbReference type="ARBA" id="ARBA00022750"/>
    </source>
</evidence>
<dbReference type="GO" id="GO:0005886">
    <property type="term" value="C:plasma membrane"/>
    <property type="evidence" value="ECO:0007669"/>
    <property type="project" value="UniProtKB-SubCell"/>
</dbReference>
<comment type="subcellular location">
    <subcellularLocation>
        <location evidence="9">Cell membrane</location>
        <topology evidence="9">Multi-pass membrane protein</topology>
    </subcellularLocation>
</comment>
<evidence type="ECO:0000256" key="1">
    <source>
        <dbReference type="ARBA" id="ARBA00006139"/>
    </source>
</evidence>
<dbReference type="GO" id="GO:0004190">
    <property type="term" value="F:aspartic-type endopeptidase activity"/>
    <property type="evidence" value="ECO:0007669"/>
    <property type="project" value="UniProtKB-UniRule"/>
</dbReference>
<dbReference type="Proteomes" id="UP000197032">
    <property type="component" value="Unassembled WGS sequence"/>
</dbReference>
<dbReference type="UniPathway" id="UPA00665"/>
<keyword evidence="2 9" id="KW-1003">Cell membrane</keyword>
<dbReference type="AlphaFoldDB" id="A0A1Z5HTG6"/>
<keyword evidence="4 9" id="KW-0812">Transmembrane</keyword>
<dbReference type="Pfam" id="PF01252">
    <property type="entry name" value="Peptidase_A8"/>
    <property type="match status" value="1"/>
</dbReference>
<keyword evidence="5 9" id="KW-0064">Aspartyl protease</keyword>
<dbReference type="InterPro" id="IPR001872">
    <property type="entry name" value="Peptidase_A8"/>
</dbReference>
<organism evidence="11 12">
    <name type="scientific">Calderihabitans maritimus</name>
    <dbReference type="NCBI Taxonomy" id="1246530"/>
    <lineage>
        <taxon>Bacteria</taxon>
        <taxon>Bacillati</taxon>
        <taxon>Bacillota</taxon>
        <taxon>Clostridia</taxon>
        <taxon>Neomoorellales</taxon>
        <taxon>Calderihabitantaceae</taxon>
        <taxon>Calderihabitans</taxon>
    </lineage>
</organism>
<dbReference type="NCBIfam" id="TIGR00077">
    <property type="entry name" value="lspA"/>
    <property type="match status" value="1"/>
</dbReference>
<comment type="caution">
    <text evidence="9">Lacks conserved residue(s) required for the propagation of feature annotation.</text>
</comment>
<protein>
    <recommendedName>
        <fullName evidence="9">Lipoprotein signal peptidase</fullName>
        <ecNumber evidence="9">3.4.23.36</ecNumber>
    </recommendedName>
    <alternativeName>
        <fullName evidence="9">Prolipoprotein signal peptidase</fullName>
    </alternativeName>
    <alternativeName>
        <fullName evidence="9">Signal peptidase II</fullName>
        <shortName evidence="9">SPase II</shortName>
    </alternativeName>
</protein>
<comment type="catalytic activity">
    <reaction evidence="9">
        <text>Release of signal peptides from bacterial membrane prolipoproteins. Hydrolyzes -Xaa-Yaa-Zaa-|-(S,diacylglyceryl)Cys-, in which Xaa is hydrophobic (preferably Leu), and Yaa (Ala or Ser) and Zaa (Gly or Ala) have small, neutral side chains.</text>
        <dbReference type="EC" id="3.4.23.36"/>
    </reaction>
</comment>
<evidence type="ECO:0000256" key="6">
    <source>
        <dbReference type="ARBA" id="ARBA00022801"/>
    </source>
</evidence>
<feature type="transmembrane region" description="Helical" evidence="9">
    <location>
        <begin position="83"/>
        <end position="101"/>
    </location>
</feature>
<evidence type="ECO:0000256" key="2">
    <source>
        <dbReference type="ARBA" id="ARBA00022475"/>
    </source>
</evidence>
<keyword evidence="8 9" id="KW-0472">Membrane</keyword>
<name>A0A1Z5HTG6_9FIRM</name>
<evidence type="ECO:0000313" key="11">
    <source>
        <dbReference type="EMBL" id="GAW92605.1"/>
    </source>
</evidence>
<evidence type="ECO:0000256" key="7">
    <source>
        <dbReference type="ARBA" id="ARBA00022989"/>
    </source>
</evidence>
<dbReference type="HAMAP" id="MF_00161">
    <property type="entry name" value="LspA"/>
    <property type="match status" value="1"/>
</dbReference>
<evidence type="ECO:0000256" key="10">
    <source>
        <dbReference type="RuleBase" id="RU004181"/>
    </source>
</evidence>
<accession>A0A1Z5HTG6</accession>
<dbReference type="PANTHER" id="PTHR33695">
    <property type="entry name" value="LIPOPROTEIN SIGNAL PEPTIDASE"/>
    <property type="match status" value="1"/>
</dbReference>
<comment type="similarity">
    <text evidence="1 9 10">Belongs to the peptidase A8 family.</text>
</comment>
<dbReference type="PRINTS" id="PR00781">
    <property type="entry name" value="LIPOSIGPTASE"/>
</dbReference>
<keyword evidence="6 9" id="KW-0378">Hydrolase</keyword>
<feature type="transmembrane region" description="Helical" evidence="9">
    <location>
        <begin position="121"/>
        <end position="140"/>
    </location>
</feature>
<feature type="transmembrane region" description="Helical" evidence="9">
    <location>
        <begin position="53"/>
        <end position="76"/>
    </location>
</feature>
<keyword evidence="12" id="KW-1185">Reference proteome</keyword>
<dbReference type="PANTHER" id="PTHR33695:SF1">
    <property type="entry name" value="LIPOPROTEIN SIGNAL PEPTIDASE"/>
    <property type="match status" value="1"/>
</dbReference>
<evidence type="ECO:0000256" key="8">
    <source>
        <dbReference type="ARBA" id="ARBA00023136"/>
    </source>
</evidence>
<evidence type="ECO:0000256" key="3">
    <source>
        <dbReference type="ARBA" id="ARBA00022670"/>
    </source>
</evidence>
<dbReference type="EMBL" id="BDGJ01000087">
    <property type="protein sequence ID" value="GAW92605.1"/>
    <property type="molecule type" value="Genomic_DNA"/>
</dbReference>
<dbReference type="GO" id="GO:0006508">
    <property type="term" value="P:proteolysis"/>
    <property type="evidence" value="ECO:0007669"/>
    <property type="project" value="UniProtKB-KW"/>
</dbReference>